<dbReference type="Pfam" id="PF20684">
    <property type="entry name" value="Fung_rhodopsin"/>
    <property type="match status" value="1"/>
</dbReference>
<evidence type="ECO:0000313" key="8">
    <source>
        <dbReference type="EMBL" id="CAF9928118.1"/>
    </source>
</evidence>
<evidence type="ECO:0000256" key="4">
    <source>
        <dbReference type="ARBA" id="ARBA00023136"/>
    </source>
</evidence>
<dbReference type="InterPro" id="IPR052337">
    <property type="entry name" value="SAT4-like"/>
</dbReference>
<dbReference type="EMBL" id="CAJPDT010000048">
    <property type="protein sequence ID" value="CAF9928118.1"/>
    <property type="molecule type" value="Genomic_DNA"/>
</dbReference>
<feature type="domain" description="Rhodopsin" evidence="7">
    <location>
        <begin position="46"/>
        <end position="282"/>
    </location>
</feature>
<feature type="transmembrane region" description="Helical" evidence="6">
    <location>
        <begin position="29"/>
        <end position="50"/>
    </location>
</feature>
<dbReference type="PANTHER" id="PTHR33048">
    <property type="entry name" value="PTH11-LIKE INTEGRAL MEMBRANE PROTEIN (AFU_ORTHOLOGUE AFUA_5G11245)"/>
    <property type="match status" value="1"/>
</dbReference>
<dbReference type="Proteomes" id="UP000664534">
    <property type="component" value="Unassembled WGS sequence"/>
</dbReference>
<feature type="transmembrane region" description="Helical" evidence="6">
    <location>
        <begin position="62"/>
        <end position="84"/>
    </location>
</feature>
<dbReference type="InterPro" id="IPR049326">
    <property type="entry name" value="Rhodopsin_dom_fungi"/>
</dbReference>
<feature type="transmembrane region" description="Helical" evidence="6">
    <location>
        <begin position="104"/>
        <end position="127"/>
    </location>
</feature>
<comment type="similarity">
    <text evidence="5">Belongs to the SAT4 family.</text>
</comment>
<name>A0A8H3IQU9_9LECA</name>
<reference evidence="8" key="1">
    <citation type="submission" date="2021-03" db="EMBL/GenBank/DDBJ databases">
        <authorList>
            <person name="Tagirdzhanova G."/>
        </authorList>
    </citation>
    <scope>NUCLEOTIDE SEQUENCE</scope>
</reference>
<evidence type="ECO:0000256" key="1">
    <source>
        <dbReference type="ARBA" id="ARBA00004141"/>
    </source>
</evidence>
<feature type="transmembrane region" description="Helical" evidence="6">
    <location>
        <begin position="220"/>
        <end position="242"/>
    </location>
</feature>
<evidence type="ECO:0000256" key="2">
    <source>
        <dbReference type="ARBA" id="ARBA00022692"/>
    </source>
</evidence>
<evidence type="ECO:0000256" key="5">
    <source>
        <dbReference type="ARBA" id="ARBA00038359"/>
    </source>
</evidence>
<keyword evidence="9" id="KW-1185">Reference proteome</keyword>
<dbReference type="OrthoDB" id="2496787at2759"/>
<keyword evidence="3 6" id="KW-1133">Transmembrane helix</keyword>
<comment type="caution">
    <text evidence="8">The sequence shown here is derived from an EMBL/GenBank/DDBJ whole genome shotgun (WGS) entry which is preliminary data.</text>
</comment>
<evidence type="ECO:0000259" key="7">
    <source>
        <dbReference type="Pfam" id="PF20684"/>
    </source>
</evidence>
<dbReference type="GO" id="GO:0016020">
    <property type="term" value="C:membrane"/>
    <property type="evidence" value="ECO:0007669"/>
    <property type="project" value="UniProtKB-SubCell"/>
</dbReference>
<evidence type="ECO:0000256" key="3">
    <source>
        <dbReference type="ARBA" id="ARBA00022989"/>
    </source>
</evidence>
<keyword evidence="4 6" id="KW-0472">Membrane</keyword>
<comment type="subcellular location">
    <subcellularLocation>
        <location evidence="1">Membrane</location>
        <topology evidence="1">Multi-pass membrane protein</topology>
    </subcellularLocation>
</comment>
<protein>
    <recommendedName>
        <fullName evidence="7">Rhodopsin domain-containing protein</fullName>
    </recommendedName>
</protein>
<dbReference type="PANTHER" id="PTHR33048:SF47">
    <property type="entry name" value="INTEGRAL MEMBRANE PROTEIN-RELATED"/>
    <property type="match status" value="1"/>
</dbReference>
<organism evidence="8 9">
    <name type="scientific">Imshaugia aleurites</name>
    <dbReference type="NCBI Taxonomy" id="172621"/>
    <lineage>
        <taxon>Eukaryota</taxon>
        <taxon>Fungi</taxon>
        <taxon>Dikarya</taxon>
        <taxon>Ascomycota</taxon>
        <taxon>Pezizomycotina</taxon>
        <taxon>Lecanoromycetes</taxon>
        <taxon>OSLEUM clade</taxon>
        <taxon>Lecanoromycetidae</taxon>
        <taxon>Lecanorales</taxon>
        <taxon>Lecanorineae</taxon>
        <taxon>Parmeliaceae</taxon>
        <taxon>Imshaugia</taxon>
    </lineage>
</organism>
<proteinExistence type="inferred from homology"/>
<feature type="transmembrane region" description="Helical" evidence="6">
    <location>
        <begin position="254"/>
        <end position="279"/>
    </location>
</feature>
<gene>
    <name evidence="8" type="ORF">IMSHALPRED_007390</name>
</gene>
<accession>A0A8H3IQU9</accession>
<sequence length="417" mass="46528">MVMIAKPANTRPPRSEQGLNELNPLYPSILATVVLCSILTTIFAAARLIAKRLISAYNIEDYMLMVAWAANIAFDFGLLGAGLAGLGNHIWYIQETQYVKLAQYAWALEILYTQAIWLAKASLLFQLIRIFTPMKSGALYWAFHILIWGNLVFYSSIFFSLIFECHPIREVWNPSYEGHCINRNMLLVVSSAVNIFSDLLNLLLPIWATWHLQMAPKRKAGIIAIFATGILSFVSSICRLVYTTHIISRPDVSYIVAQTALWGLAEITTIILCTCFPMMPRFVRLLSDRFSHTGPSPPSPKMKVRKSKIFRVGNAQSSTGISSVGPQEDDMAWLKSPYQQLGEEGSDSNGQKDVVRDLGTKRTVDIEMATWDQINAKSRVASMAEGYADSNRDVGFGLAWVKNQQSVGRRATGVSDT</sequence>
<keyword evidence="2 6" id="KW-0812">Transmembrane</keyword>
<feature type="transmembrane region" description="Helical" evidence="6">
    <location>
        <begin position="183"/>
        <end position="208"/>
    </location>
</feature>
<evidence type="ECO:0000256" key="6">
    <source>
        <dbReference type="SAM" id="Phobius"/>
    </source>
</evidence>
<feature type="transmembrane region" description="Helical" evidence="6">
    <location>
        <begin position="139"/>
        <end position="163"/>
    </location>
</feature>
<dbReference type="AlphaFoldDB" id="A0A8H3IQU9"/>
<evidence type="ECO:0000313" key="9">
    <source>
        <dbReference type="Proteomes" id="UP000664534"/>
    </source>
</evidence>